<evidence type="ECO:0000313" key="2">
    <source>
        <dbReference type="Proteomes" id="UP001500433"/>
    </source>
</evidence>
<evidence type="ECO:0008006" key="3">
    <source>
        <dbReference type="Google" id="ProtNLM"/>
    </source>
</evidence>
<accession>A0ABP9F4Q2</accession>
<organism evidence="1 2">
    <name type="scientific">Flaviramulus aquimarinus</name>
    <dbReference type="NCBI Taxonomy" id="1170456"/>
    <lineage>
        <taxon>Bacteria</taxon>
        <taxon>Pseudomonadati</taxon>
        <taxon>Bacteroidota</taxon>
        <taxon>Flavobacteriia</taxon>
        <taxon>Flavobacteriales</taxon>
        <taxon>Flavobacteriaceae</taxon>
        <taxon>Flaviramulus</taxon>
    </lineage>
</organism>
<proteinExistence type="predicted"/>
<keyword evidence="2" id="KW-1185">Reference proteome</keyword>
<sequence length="422" mass="49236">MKINNALFTIAILLSINTFSQVSFEKGYYINNAGKKVNCLIKNLDWKNNPTDFEYKLTENSEPVTTTITNIKEFSILGKSKYIRHHVKIDKSRESINYLSIEKGPIFVEETLFLAVLIEGKASLFYYEKSNLKRYFYESDNHKLEQLVFKSYLTYPNYEKYDKSEVAENNQYKQQLWSNLKCKAISLSQIERLKYKKRDLVNFFTKYNNCDKSNFTNFEKSKKLNRKKLLSISVRPGLNNLSCELDNNVTSLFDLDTEFDNQSNFRLGIEAEIIMPFNKNKWAIIIEPTYQYFKTDQEITYLISPIENKKSTVNIDYSSIEIPIGVRHYMFLNKSSKLFVNAALVFDAPISTKISAKREEGGELINLDIVSNMNLAFGIGYKFMNKFSLELRLGNSRELLNDDPSWHSDYKSTSFIFGYTLF</sequence>
<protein>
    <recommendedName>
        <fullName evidence="3">Outer membrane protein beta-barrel domain-containing protein</fullName>
    </recommendedName>
</protein>
<name>A0ABP9F4Q2_9FLAO</name>
<reference evidence="2" key="1">
    <citation type="journal article" date="2019" name="Int. J. Syst. Evol. Microbiol.">
        <title>The Global Catalogue of Microorganisms (GCM) 10K type strain sequencing project: providing services to taxonomists for standard genome sequencing and annotation.</title>
        <authorList>
            <consortium name="The Broad Institute Genomics Platform"/>
            <consortium name="The Broad Institute Genome Sequencing Center for Infectious Disease"/>
            <person name="Wu L."/>
            <person name="Ma J."/>
        </authorList>
    </citation>
    <scope>NUCLEOTIDE SEQUENCE [LARGE SCALE GENOMIC DNA]</scope>
    <source>
        <strain evidence="2">JCM 18274</strain>
    </source>
</reference>
<dbReference type="RefSeq" id="WP_345273677.1">
    <property type="nucleotide sequence ID" value="NZ_BAABJH010000002.1"/>
</dbReference>
<dbReference type="Proteomes" id="UP001500433">
    <property type="component" value="Unassembled WGS sequence"/>
</dbReference>
<evidence type="ECO:0000313" key="1">
    <source>
        <dbReference type="EMBL" id="GAA4892862.1"/>
    </source>
</evidence>
<comment type="caution">
    <text evidence="1">The sequence shown here is derived from an EMBL/GenBank/DDBJ whole genome shotgun (WGS) entry which is preliminary data.</text>
</comment>
<dbReference type="EMBL" id="BAABJH010000002">
    <property type="protein sequence ID" value="GAA4892862.1"/>
    <property type="molecule type" value="Genomic_DNA"/>
</dbReference>
<gene>
    <name evidence="1" type="ORF">GCM10023311_16600</name>
</gene>